<feature type="region of interest" description="Disordered" evidence="1">
    <location>
        <begin position="1"/>
        <end position="22"/>
    </location>
</feature>
<evidence type="ECO:0000313" key="2">
    <source>
        <dbReference type="EMBL" id="JAD27397.1"/>
    </source>
</evidence>
<feature type="region of interest" description="Disordered" evidence="1">
    <location>
        <begin position="167"/>
        <end position="188"/>
    </location>
</feature>
<feature type="compositionally biased region" description="Acidic residues" evidence="1">
    <location>
        <begin position="1"/>
        <end position="13"/>
    </location>
</feature>
<protein>
    <submittedName>
        <fullName evidence="2">Uncharacterized protein</fullName>
    </submittedName>
</protein>
<dbReference type="AlphaFoldDB" id="A0A0A8YXQ6"/>
<reference evidence="2" key="1">
    <citation type="submission" date="2014-09" db="EMBL/GenBank/DDBJ databases">
        <authorList>
            <person name="Magalhaes I.L.F."/>
            <person name="Oliveira U."/>
            <person name="Santos F.R."/>
            <person name="Vidigal T.H.D.A."/>
            <person name="Brescovit A.D."/>
            <person name="Santos A.J."/>
        </authorList>
    </citation>
    <scope>NUCLEOTIDE SEQUENCE</scope>
    <source>
        <tissue evidence="2">Shoot tissue taken approximately 20 cm above the soil surface</tissue>
    </source>
</reference>
<dbReference type="EMBL" id="GBRH01270498">
    <property type="protein sequence ID" value="JAD27397.1"/>
    <property type="molecule type" value="Transcribed_RNA"/>
</dbReference>
<reference evidence="2" key="2">
    <citation type="journal article" date="2015" name="Data Brief">
        <title>Shoot transcriptome of the giant reed, Arundo donax.</title>
        <authorList>
            <person name="Barrero R.A."/>
            <person name="Guerrero F.D."/>
            <person name="Moolhuijzen P."/>
            <person name="Goolsby J.A."/>
            <person name="Tidwell J."/>
            <person name="Bellgard S.E."/>
            <person name="Bellgard M.I."/>
        </authorList>
    </citation>
    <scope>NUCLEOTIDE SEQUENCE</scope>
    <source>
        <tissue evidence="2">Shoot tissue taken approximately 20 cm above the soil surface</tissue>
    </source>
</reference>
<proteinExistence type="predicted"/>
<name>A0A0A8YXQ6_ARUDO</name>
<sequence>MELMESEDESVEEMDTHEVTQDEMSFLPKEMCEKLALNKDTIQSDGKEDIIAEEFGLPREWGFDVQKAKESGISMRIEEDKAVKGKKKQKKEEVWGPILVENRPKRRQDNGYTILEKAQMLKKKQSLEIPKELQLDQYGIDLEADHSNAEKLAGSMSYTLCRCASSSNWDADGGIQQGRDSGVLKVND</sequence>
<evidence type="ECO:0000256" key="1">
    <source>
        <dbReference type="SAM" id="MobiDB-lite"/>
    </source>
</evidence>
<accession>A0A0A8YXQ6</accession>
<organism evidence="2">
    <name type="scientific">Arundo donax</name>
    <name type="common">Giant reed</name>
    <name type="synonym">Donax arundinaceus</name>
    <dbReference type="NCBI Taxonomy" id="35708"/>
    <lineage>
        <taxon>Eukaryota</taxon>
        <taxon>Viridiplantae</taxon>
        <taxon>Streptophyta</taxon>
        <taxon>Embryophyta</taxon>
        <taxon>Tracheophyta</taxon>
        <taxon>Spermatophyta</taxon>
        <taxon>Magnoliopsida</taxon>
        <taxon>Liliopsida</taxon>
        <taxon>Poales</taxon>
        <taxon>Poaceae</taxon>
        <taxon>PACMAD clade</taxon>
        <taxon>Arundinoideae</taxon>
        <taxon>Arundineae</taxon>
        <taxon>Arundo</taxon>
    </lineage>
</organism>